<accession>A0A118KG13</accession>
<dbReference type="AlphaFoldDB" id="A0A118KG13"/>
<evidence type="ECO:0000313" key="1">
    <source>
        <dbReference type="EMBL" id="KVK78226.1"/>
    </source>
</evidence>
<dbReference type="Proteomes" id="UP000069001">
    <property type="component" value="Unassembled WGS sequence"/>
</dbReference>
<dbReference type="EMBL" id="LOYH01000080">
    <property type="protein sequence ID" value="KVK78226.1"/>
    <property type="molecule type" value="Genomic_DNA"/>
</dbReference>
<organism evidence="1 2">
    <name type="scientific">Burkholderia cepacia</name>
    <name type="common">Pseudomonas cepacia</name>
    <dbReference type="NCBI Taxonomy" id="292"/>
    <lineage>
        <taxon>Bacteria</taxon>
        <taxon>Pseudomonadati</taxon>
        <taxon>Pseudomonadota</taxon>
        <taxon>Betaproteobacteria</taxon>
        <taxon>Burkholderiales</taxon>
        <taxon>Burkholderiaceae</taxon>
        <taxon>Burkholderia</taxon>
        <taxon>Burkholderia cepacia complex</taxon>
    </lineage>
</organism>
<protein>
    <submittedName>
        <fullName evidence="1">Uncharacterized protein</fullName>
    </submittedName>
</protein>
<dbReference type="RefSeq" id="WP_059730899.1">
    <property type="nucleotide sequence ID" value="NZ_LOYH01000080.1"/>
</dbReference>
<proteinExistence type="predicted"/>
<gene>
    <name evidence="1" type="ORF">WS90_20445</name>
</gene>
<evidence type="ECO:0000313" key="2">
    <source>
        <dbReference type="Proteomes" id="UP000069001"/>
    </source>
</evidence>
<comment type="caution">
    <text evidence="1">The sequence shown here is derived from an EMBL/GenBank/DDBJ whole genome shotgun (WGS) entry which is preliminary data.</text>
</comment>
<sequence length="64" mass="7208">MVTIPAIRRRVAGHQKHDEAKFAFLGRADGTGVSMQSHFGTEIFPFDDEFEVRLASCEKRDIKG</sequence>
<name>A0A118KG13_BURCE</name>
<reference evidence="1 2" key="1">
    <citation type="submission" date="2015-11" db="EMBL/GenBank/DDBJ databases">
        <title>Expanding the genomic diversity of Burkholderia species for the development of highly accurate diagnostics.</title>
        <authorList>
            <person name="Sahl J."/>
            <person name="Keim P."/>
            <person name="Wagner D."/>
        </authorList>
    </citation>
    <scope>NUCLEOTIDE SEQUENCE [LARGE SCALE GENOMIC DNA]</scope>
    <source>
        <strain evidence="1 2">MSMB1302</strain>
    </source>
</reference>